<dbReference type="GO" id="GO:0071949">
    <property type="term" value="F:FAD binding"/>
    <property type="evidence" value="ECO:0007669"/>
    <property type="project" value="InterPro"/>
</dbReference>
<feature type="domain" description="FAD-binding PCMH-type" evidence="3">
    <location>
        <begin position="3"/>
        <end position="180"/>
    </location>
</feature>
<evidence type="ECO:0000259" key="3">
    <source>
        <dbReference type="PROSITE" id="PS51387"/>
    </source>
</evidence>
<dbReference type="PROSITE" id="PS51387">
    <property type="entry name" value="FAD_PCMH"/>
    <property type="match status" value="1"/>
</dbReference>
<evidence type="ECO:0000313" key="4">
    <source>
        <dbReference type="EMBL" id="QNB46613.1"/>
    </source>
</evidence>
<organism evidence="4 5">
    <name type="scientific">Thermanaerosceptrum fracticalcis</name>
    <dbReference type="NCBI Taxonomy" id="1712410"/>
    <lineage>
        <taxon>Bacteria</taxon>
        <taxon>Bacillati</taxon>
        <taxon>Bacillota</taxon>
        <taxon>Clostridia</taxon>
        <taxon>Eubacteriales</taxon>
        <taxon>Peptococcaceae</taxon>
        <taxon>Thermanaerosceptrum</taxon>
    </lineage>
</organism>
<dbReference type="RefSeq" id="WP_034421641.1">
    <property type="nucleotide sequence ID" value="NZ_CP045798.1"/>
</dbReference>
<dbReference type="OrthoDB" id="9767256at2"/>
<evidence type="ECO:0000256" key="2">
    <source>
        <dbReference type="ARBA" id="ARBA00023002"/>
    </source>
</evidence>
<dbReference type="InterPro" id="IPR006094">
    <property type="entry name" value="Oxid_FAD_bind_N"/>
</dbReference>
<sequence length="362" mass="40813">MKLMESGKHIIAPASDKEIIFCIKNTGELERKISIVPIGQGSTLRGKEIENRGSHIFLSSRNMKNVIELARENLTITVQSGITLHEIDEIVEPEGLVLVRSPLLRPDRTIGGVVAEGTYFNKEFNQCILGLKAILPNGDIIKTGGKTVKNASGYDLKSIFIGSRGILGFISEITLKLQPVKSHKELIVCCIPICELPNLLKLIYPFKHYFTFLIIDNVDFVSEGSNNKTCKISVVYEGSQEAVHYLRDFLVDKLTKNDTPIIHTNKDIIKNALNKLHENSAQFDEYITINEMEVVQTLGPEMPAFIYDVKARYLRVFKKGEKMPRILNSATAKLLEQYTFHSTYLQIKKKIDPDMLFGINTK</sequence>
<dbReference type="GO" id="GO:0016491">
    <property type="term" value="F:oxidoreductase activity"/>
    <property type="evidence" value="ECO:0007669"/>
    <property type="project" value="UniProtKB-KW"/>
</dbReference>
<keyword evidence="2" id="KW-0560">Oxidoreductase</keyword>
<evidence type="ECO:0000313" key="5">
    <source>
        <dbReference type="Proteomes" id="UP000515847"/>
    </source>
</evidence>
<keyword evidence="5" id="KW-1185">Reference proteome</keyword>
<dbReference type="PANTHER" id="PTHR11748">
    <property type="entry name" value="D-LACTATE DEHYDROGENASE"/>
    <property type="match status" value="1"/>
</dbReference>
<dbReference type="InterPro" id="IPR016169">
    <property type="entry name" value="FAD-bd_PCMH_sub2"/>
</dbReference>
<dbReference type="Gene3D" id="3.30.465.10">
    <property type="match status" value="1"/>
</dbReference>
<dbReference type="AlphaFoldDB" id="A0A7G6E3F9"/>
<proteinExistence type="predicted"/>
<dbReference type="KEGG" id="tfr:BR63_10020"/>
<keyword evidence="1" id="KW-0285">Flavoprotein</keyword>
<protein>
    <submittedName>
        <fullName evidence="4">FAD-binding protein</fullName>
    </submittedName>
</protein>
<dbReference type="Pfam" id="PF01565">
    <property type="entry name" value="FAD_binding_4"/>
    <property type="match status" value="1"/>
</dbReference>
<evidence type="ECO:0000256" key="1">
    <source>
        <dbReference type="ARBA" id="ARBA00022630"/>
    </source>
</evidence>
<reference evidence="4 5" key="1">
    <citation type="journal article" date="2019" name="Front. Microbiol.">
        <title>Thermoanaerosceptrum fracticalcis gen. nov. sp. nov., a Novel Fumarate-Fermenting Microorganism From a Deep Fractured Carbonate Aquifer of the US Great Basin.</title>
        <authorList>
            <person name="Hamilton-Brehm S.D."/>
            <person name="Stewart L.E."/>
            <person name="Zavarin M."/>
            <person name="Caldwell M."/>
            <person name="Lawson P.A."/>
            <person name="Onstott T.C."/>
            <person name="Grzymski J."/>
            <person name="Neveux I."/>
            <person name="Lollar B.S."/>
            <person name="Russell C.E."/>
            <person name="Moser D.P."/>
        </authorList>
    </citation>
    <scope>NUCLEOTIDE SEQUENCE [LARGE SCALE GENOMIC DNA]</scope>
    <source>
        <strain evidence="4 5">DRI-13</strain>
    </source>
</reference>
<dbReference type="SUPFAM" id="SSF56176">
    <property type="entry name" value="FAD-binding/transporter-associated domain-like"/>
    <property type="match status" value="1"/>
</dbReference>
<dbReference type="Proteomes" id="UP000515847">
    <property type="component" value="Chromosome"/>
</dbReference>
<dbReference type="InterPro" id="IPR036318">
    <property type="entry name" value="FAD-bd_PCMH-like_sf"/>
</dbReference>
<accession>A0A7G6E3F9</accession>
<dbReference type="EMBL" id="CP045798">
    <property type="protein sequence ID" value="QNB46613.1"/>
    <property type="molecule type" value="Genomic_DNA"/>
</dbReference>
<name>A0A7G6E3F9_THEFR</name>
<dbReference type="InterPro" id="IPR016166">
    <property type="entry name" value="FAD-bd_PCMH"/>
</dbReference>
<gene>
    <name evidence="4" type="ORF">BR63_10020</name>
</gene>